<evidence type="ECO:0000256" key="1">
    <source>
        <dbReference type="ARBA" id="ARBA00022723"/>
    </source>
</evidence>
<keyword evidence="6" id="KW-0472">Membrane</keyword>
<keyword evidence="6" id="KW-0812">Transmembrane</keyword>
<dbReference type="GO" id="GO:0005886">
    <property type="term" value="C:plasma membrane"/>
    <property type="evidence" value="ECO:0007669"/>
    <property type="project" value="TreeGrafter"/>
</dbReference>
<dbReference type="InterPro" id="IPR001781">
    <property type="entry name" value="Znf_LIM"/>
</dbReference>
<evidence type="ECO:0000256" key="5">
    <source>
        <dbReference type="SAM" id="MobiDB-lite"/>
    </source>
</evidence>
<dbReference type="PANTHER" id="PTHR24213:SF17">
    <property type="entry name" value="DEMATIN"/>
    <property type="match status" value="1"/>
</dbReference>
<feature type="region of interest" description="Disordered" evidence="5">
    <location>
        <begin position="195"/>
        <end position="265"/>
    </location>
</feature>
<gene>
    <name evidence="8" type="ORF">CRM22_006911</name>
</gene>
<name>A0A4S2LR78_OPIFE</name>
<feature type="region of interest" description="Disordered" evidence="5">
    <location>
        <begin position="450"/>
        <end position="486"/>
    </location>
</feature>
<keyword evidence="1 4" id="KW-0479">Metal-binding</keyword>
<keyword evidence="6" id="KW-1133">Transmembrane helix</keyword>
<feature type="compositionally biased region" description="Polar residues" evidence="5">
    <location>
        <begin position="450"/>
        <end position="462"/>
    </location>
</feature>
<organism evidence="8 9">
    <name type="scientific">Opisthorchis felineus</name>
    <dbReference type="NCBI Taxonomy" id="147828"/>
    <lineage>
        <taxon>Eukaryota</taxon>
        <taxon>Metazoa</taxon>
        <taxon>Spiralia</taxon>
        <taxon>Lophotrochozoa</taxon>
        <taxon>Platyhelminthes</taxon>
        <taxon>Trematoda</taxon>
        <taxon>Digenea</taxon>
        <taxon>Opisthorchiida</taxon>
        <taxon>Opisthorchiata</taxon>
        <taxon>Opisthorchiidae</taxon>
        <taxon>Opisthorchis</taxon>
    </lineage>
</organism>
<sequence length="677" mass="76779">MDEATCKKCNERCLGDIIRTENGFYHYGCFTCTVCGTHLGRLDYYQENGLLYCEEDIRATFRRRCASCGCYVSENSVSVFDKIFHQSCFYCYACKNIFTPGMRVTLWKKKFYCTACFDASYTDNINMTSHLNRPYKIEQRKINQSNATRPIDQQTNLVSNVSNQTKSDLCSYFCQELAERLAVQYNACQMHVADGSKSKHASGDSTSLNLEDEQLRSDLRPSHQSAKYDKNSEKLVTQLGTEASPSRIKTQRWRHSSENSTLEDNYKASVKSCNTHSGHSDAGKSSGFKKTRIGKVATIVKFLEELIKQPDTVNLDSYCKKEANSPAIHEHPKIRRQIYATLTCTENKHDQNGTRPIDKCLPISADAFEMASVSREKSSTSTPRQVKNFEYRSKGAPSSPQMDLSHLARPKVHHGNARVAESSGTLESLVPLQRRSIFKATPLSEIRCSETTNESLDLNTQEKTSRDQTSVEKHTPQTNQPDTNNLRNLKRLEMLEQEQPEIVNRLLRNTEGRQGESTADRSRKSVKINGISGTLINESFESSILCYPHDNSGDSGRTRSFARAGRRTCYYRRRMLRRLVKQRSWKLCKTTSPMNLSPSKEKEHVTCIYTLKTTGGVFVRLVLAAFALVGLLTTLAWIAESQPSVTENTMEKEMGLPVFSWLTRPDNTMSIEKVVRM</sequence>
<accession>A0A4S2LR78</accession>
<proteinExistence type="predicted"/>
<dbReference type="InterPro" id="IPR051618">
    <property type="entry name" value="Actin-binding_LIM"/>
</dbReference>
<keyword evidence="9" id="KW-1185">Reference proteome</keyword>
<feature type="compositionally biased region" description="Polar residues" evidence="5">
    <location>
        <begin position="476"/>
        <end position="486"/>
    </location>
</feature>
<dbReference type="STRING" id="147828.A0A4S2LR78"/>
<feature type="compositionally biased region" description="Basic and acidic residues" evidence="5">
    <location>
        <begin position="463"/>
        <end position="475"/>
    </location>
</feature>
<dbReference type="GO" id="GO:0015629">
    <property type="term" value="C:actin cytoskeleton"/>
    <property type="evidence" value="ECO:0007669"/>
    <property type="project" value="TreeGrafter"/>
</dbReference>
<feature type="compositionally biased region" description="Polar residues" evidence="5">
    <location>
        <begin position="234"/>
        <end position="248"/>
    </location>
</feature>
<dbReference type="EMBL" id="SJOL01007155">
    <property type="protein sequence ID" value="TGZ63468.1"/>
    <property type="molecule type" value="Genomic_DNA"/>
</dbReference>
<dbReference type="GO" id="GO:0030032">
    <property type="term" value="P:lamellipodium assembly"/>
    <property type="evidence" value="ECO:0007669"/>
    <property type="project" value="TreeGrafter"/>
</dbReference>
<keyword evidence="2 4" id="KW-0862">Zinc</keyword>
<evidence type="ECO:0000313" key="9">
    <source>
        <dbReference type="Proteomes" id="UP000308267"/>
    </source>
</evidence>
<evidence type="ECO:0000259" key="7">
    <source>
        <dbReference type="PROSITE" id="PS50023"/>
    </source>
</evidence>
<dbReference type="Pfam" id="PF00412">
    <property type="entry name" value="LIM"/>
    <property type="match status" value="2"/>
</dbReference>
<dbReference type="GO" id="GO:0046872">
    <property type="term" value="F:metal ion binding"/>
    <property type="evidence" value="ECO:0007669"/>
    <property type="project" value="UniProtKB-KW"/>
</dbReference>
<dbReference type="PANTHER" id="PTHR24213">
    <property type="entry name" value="ACTIN-BINDING LIM PROTEIN"/>
    <property type="match status" value="1"/>
</dbReference>
<dbReference type="SUPFAM" id="SSF57716">
    <property type="entry name" value="Glucocorticoid receptor-like (DNA-binding domain)"/>
    <property type="match status" value="1"/>
</dbReference>
<feature type="domain" description="LIM zinc-binding" evidence="7">
    <location>
        <begin position="4"/>
        <end position="63"/>
    </location>
</feature>
<protein>
    <recommendedName>
        <fullName evidence="7">LIM zinc-binding domain-containing protein</fullName>
    </recommendedName>
</protein>
<dbReference type="PROSITE" id="PS00478">
    <property type="entry name" value="LIM_DOMAIN_1"/>
    <property type="match status" value="2"/>
</dbReference>
<dbReference type="SMART" id="SM00132">
    <property type="entry name" value="LIM"/>
    <property type="match status" value="2"/>
</dbReference>
<evidence type="ECO:0000256" key="3">
    <source>
        <dbReference type="ARBA" id="ARBA00023038"/>
    </source>
</evidence>
<feature type="domain" description="LIM zinc-binding" evidence="7">
    <location>
        <begin position="64"/>
        <end position="123"/>
    </location>
</feature>
<keyword evidence="3 4" id="KW-0440">LIM domain</keyword>
<dbReference type="OrthoDB" id="6278957at2759"/>
<dbReference type="AlphaFoldDB" id="A0A4S2LR78"/>
<evidence type="ECO:0000256" key="4">
    <source>
        <dbReference type="PROSITE-ProRule" id="PRU00125"/>
    </source>
</evidence>
<evidence type="ECO:0000256" key="2">
    <source>
        <dbReference type="ARBA" id="ARBA00022833"/>
    </source>
</evidence>
<feature type="transmembrane region" description="Helical" evidence="6">
    <location>
        <begin position="617"/>
        <end position="639"/>
    </location>
</feature>
<evidence type="ECO:0000256" key="6">
    <source>
        <dbReference type="SAM" id="Phobius"/>
    </source>
</evidence>
<dbReference type="GO" id="GO:0051017">
    <property type="term" value="P:actin filament bundle assembly"/>
    <property type="evidence" value="ECO:0007669"/>
    <property type="project" value="TreeGrafter"/>
</dbReference>
<comment type="caution">
    <text evidence="8">The sequence shown here is derived from an EMBL/GenBank/DDBJ whole genome shotgun (WGS) entry which is preliminary data.</text>
</comment>
<dbReference type="GO" id="GO:0051015">
    <property type="term" value="F:actin filament binding"/>
    <property type="evidence" value="ECO:0007669"/>
    <property type="project" value="TreeGrafter"/>
</dbReference>
<evidence type="ECO:0000313" key="8">
    <source>
        <dbReference type="EMBL" id="TGZ63468.1"/>
    </source>
</evidence>
<dbReference type="PROSITE" id="PS50023">
    <property type="entry name" value="LIM_DOMAIN_2"/>
    <property type="match status" value="2"/>
</dbReference>
<reference evidence="8 9" key="1">
    <citation type="journal article" date="2019" name="BMC Genomics">
        <title>New insights from Opisthorchis felineus genome: update on genomics of the epidemiologically important liver flukes.</title>
        <authorList>
            <person name="Ershov N.I."/>
            <person name="Mordvinov V.A."/>
            <person name="Prokhortchouk E.B."/>
            <person name="Pakharukova M.Y."/>
            <person name="Gunbin K.V."/>
            <person name="Ustyantsev K."/>
            <person name="Genaev M.A."/>
            <person name="Blinov A.G."/>
            <person name="Mazur A."/>
            <person name="Boulygina E."/>
            <person name="Tsygankova S."/>
            <person name="Khrameeva E."/>
            <person name="Chekanov N."/>
            <person name="Fan G."/>
            <person name="Xiao A."/>
            <person name="Zhang H."/>
            <person name="Xu X."/>
            <person name="Yang H."/>
            <person name="Solovyev V."/>
            <person name="Lee S.M."/>
            <person name="Liu X."/>
            <person name="Afonnikov D.A."/>
            <person name="Skryabin K.G."/>
        </authorList>
    </citation>
    <scope>NUCLEOTIDE SEQUENCE [LARGE SCALE GENOMIC DNA]</scope>
    <source>
        <strain evidence="8">AK-0245</strain>
        <tissue evidence="8">Whole organism</tissue>
    </source>
</reference>
<dbReference type="Proteomes" id="UP000308267">
    <property type="component" value="Unassembled WGS sequence"/>
</dbReference>
<feature type="compositionally biased region" description="Basic and acidic residues" evidence="5">
    <location>
        <begin position="213"/>
        <end position="233"/>
    </location>
</feature>
<dbReference type="Gene3D" id="2.10.110.10">
    <property type="entry name" value="Cysteine Rich Protein"/>
    <property type="match status" value="2"/>
</dbReference>